<protein>
    <submittedName>
        <fullName evidence="8">Uncharacterized protein</fullName>
    </submittedName>
</protein>
<dbReference type="FunFam" id="2.70.170.10:FF:000028">
    <property type="entry name" value="AcetylCholine Receptor"/>
    <property type="match status" value="1"/>
</dbReference>
<feature type="domain" description="Neurotransmitter-gated ion-channel ligand-binding" evidence="6">
    <location>
        <begin position="25"/>
        <end position="224"/>
    </location>
</feature>
<dbReference type="Pfam" id="PF02932">
    <property type="entry name" value="Neur_chan_memb"/>
    <property type="match status" value="1"/>
</dbReference>
<keyword evidence="3 5" id="KW-1133">Transmembrane helix</keyword>
<dbReference type="InterPro" id="IPR038050">
    <property type="entry name" value="Neuro_actylchol_rec"/>
</dbReference>
<dbReference type="InterPro" id="IPR006201">
    <property type="entry name" value="Neur_channel"/>
</dbReference>
<evidence type="ECO:0000259" key="7">
    <source>
        <dbReference type="Pfam" id="PF02932"/>
    </source>
</evidence>
<organism evidence="8 9">
    <name type="scientific">Potamilus streckersoni</name>
    <dbReference type="NCBI Taxonomy" id="2493646"/>
    <lineage>
        <taxon>Eukaryota</taxon>
        <taxon>Metazoa</taxon>
        <taxon>Spiralia</taxon>
        <taxon>Lophotrochozoa</taxon>
        <taxon>Mollusca</taxon>
        <taxon>Bivalvia</taxon>
        <taxon>Autobranchia</taxon>
        <taxon>Heteroconchia</taxon>
        <taxon>Palaeoheterodonta</taxon>
        <taxon>Unionida</taxon>
        <taxon>Unionoidea</taxon>
        <taxon>Unionidae</taxon>
        <taxon>Ambleminae</taxon>
        <taxon>Lampsilini</taxon>
        <taxon>Potamilus</taxon>
    </lineage>
</organism>
<dbReference type="CDD" id="cd18989">
    <property type="entry name" value="LGIC_ECD_cation"/>
    <property type="match status" value="1"/>
</dbReference>
<keyword evidence="9" id="KW-1185">Reference proteome</keyword>
<feature type="chain" id="PRO_5041765642" evidence="5">
    <location>
        <begin position="18"/>
        <end position="477"/>
    </location>
</feature>
<dbReference type="CDD" id="cd19051">
    <property type="entry name" value="LGIC_TM_cation"/>
    <property type="match status" value="1"/>
</dbReference>
<dbReference type="Proteomes" id="UP001195483">
    <property type="component" value="Unassembled WGS sequence"/>
</dbReference>
<evidence type="ECO:0000256" key="3">
    <source>
        <dbReference type="ARBA" id="ARBA00022989"/>
    </source>
</evidence>
<proteinExistence type="inferred from homology"/>
<sequence length="477" mass="53751">MWFKVLVLFYITLAVCGQTMNDSGKLMEDLLNGYNKYVRPVSDQSEPVNLNISMDLVAVHEVDEVLAKFSIVALIYITWVDIRMTWDSSNYNGAYTTTIPVSNVWAPQMLVANSFRKIEPIGGDWMTVRYYDSGIAVYAAGDVFETTCAVDLTFYPFDTQTCKILLVPWGSLPNEVTIQSSSDYVSKTYFSANGEWEVISTSVDTPYSSSFSLIQFNIKIKRRPTFFLINVVIPIIFMGFLNILVFILPTESGERISFAITVLLAITVFLTLVGDNMPKTSEPMAMICYFLLENLSLSTFICLITILNLWLYHKPESMPVPRLFAVIARKLNCMSVPIRNAVHPISQEFRNGGIKEMSSKLSKGSDQIWSSNEELSIDVSWKDVSKMVDKAMCILSFLWLIISSTMFIVMLSNNQEINVRCREGQVSRGQPARGNGTGGKIIYQSAKTYYPSLYTKEIEVDKVRASVMNEIQGKNPS</sequence>
<evidence type="ECO:0000256" key="4">
    <source>
        <dbReference type="ARBA" id="ARBA00023136"/>
    </source>
</evidence>
<keyword evidence="5" id="KW-0406">Ion transport</keyword>
<dbReference type="GO" id="GO:0005230">
    <property type="term" value="F:extracellular ligand-gated monoatomic ion channel activity"/>
    <property type="evidence" value="ECO:0007669"/>
    <property type="project" value="InterPro"/>
</dbReference>
<feature type="transmembrane region" description="Helical" evidence="5">
    <location>
        <begin position="394"/>
        <end position="412"/>
    </location>
</feature>
<dbReference type="SUPFAM" id="SSF63712">
    <property type="entry name" value="Nicotinic receptor ligand binding domain-like"/>
    <property type="match status" value="1"/>
</dbReference>
<comment type="similarity">
    <text evidence="5">Belongs to the ligand-gated ion channel (TC 1.A.9) family.</text>
</comment>
<dbReference type="PRINTS" id="PR00252">
    <property type="entry name" value="NRIONCHANNEL"/>
</dbReference>
<dbReference type="AlphaFoldDB" id="A0AAE0S1A7"/>
<reference evidence="8" key="1">
    <citation type="journal article" date="2021" name="Genome Biol. Evol.">
        <title>A High-Quality Reference Genome for a Parasitic Bivalve with Doubly Uniparental Inheritance (Bivalvia: Unionida).</title>
        <authorList>
            <person name="Smith C.H."/>
        </authorList>
    </citation>
    <scope>NUCLEOTIDE SEQUENCE</scope>
    <source>
        <strain evidence="8">CHS0354</strain>
    </source>
</reference>
<evidence type="ECO:0000256" key="2">
    <source>
        <dbReference type="ARBA" id="ARBA00022692"/>
    </source>
</evidence>
<dbReference type="InterPro" id="IPR006029">
    <property type="entry name" value="Neurotrans-gated_channel_TM"/>
</dbReference>
<dbReference type="InterPro" id="IPR036719">
    <property type="entry name" value="Neuro-gated_channel_TM_sf"/>
</dbReference>
<name>A0AAE0S1A7_9BIVA</name>
<dbReference type="Gene3D" id="2.70.170.10">
    <property type="entry name" value="Neurotransmitter-gated ion-channel ligand-binding domain"/>
    <property type="match status" value="1"/>
</dbReference>
<evidence type="ECO:0000313" key="9">
    <source>
        <dbReference type="Proteomes" id="UP001195483"/>
    </source>
</evidence>
<dbReference type="InterPro" id="IPR036734">
    <property type="entry name" value="Neur_chan_lig-bd_sf"/>
</dbReference>
<evidence type="ECO:0000256" key="1">
    <source>
        <dbReference type="ARBA" id="ARBA00004141"/>
    </source>
</evidence>
<dbReference type="SUPFAM" id="SSF90112">
    <property type="entry name" value="Neurotransmitter-gated ion-channel transmembrane pore"/>
    <property type="match status" value="1"/>
</dbReference>
<keyword evidence="5" id="KW-0407">Ion channel</keyword>
<comment type="subcellular location">
    <subcellularLocation>
        <location evidence="1">Membrane</location>
        <topology evidence="1">Multi-pass membrane protein</topology>
    </subcellularLocation>
</comment>
<dbReference type="GO" id="GO:0016020">
    <property type="term" value="C:membrane"/>
    <property type="evidence" value="ECO:0007669"/>
    <property type="project" value="UniProtKB-SubCell"/>
</dbReference>
<keyword evidence="4 5" id="KW-0472">Membrane</keyword>
<dbReference type="InterPro" id="IPR018000">
    <property type="entry name" value="Neurotransmitter_ion_chnl_CS"/>
</dbReference>
<feature type="signal peptide" evidence="5">
    <location>
        <begin position="1"/>
        <end position="17"/>
    </location>
</feature>
<evidence type="ECO:0000313" key="8">
    <source>
        <dbReference type="EMBL" id="KAK3583120.1"/>
    </source>
</evidence>
<dbReference type="Pfam" id="PF02931">
    <property type="entry name" value="Neur_chan_LBD"/>
    <property type="match status" value="1"/>
</dbReference>
<evidence type="ECO:0000259" key="6">
    <source>
        <dbReference type="Pfam" id="PF02931"/>
    </source>
</evidence>
<gene>
    <name evidence="8" type="ORF">CHS0354_036867</name>
</gene>
<accession>A0AAE0S1A7</accession>
<comment type="caution">
    <text evidence="8">The sequence shown here is derived from an EMBL/GenBank/DDBJ whole genome shotgun (WGS) entry which is preliminary data.</text>
</comment>
<feature type="transmembrane region" description="Helical" evidence="5">
    <location>
        <begin position="256"/>
        <end position="274"/>
    </location>
</feature>
<dbReference type="PANTHER" id="PTHR18945">
    <property type="entry name" value="NEUROTRANSMITTER GATED ION CHANNEL"/>
    <property type="match status" value="1"/>
</dbReference>
<keyword evidence="5" id="KW-0732">Signal</keyword>
<dbReference type="InterPro" id="IPR006202">
    <property type="entry name" value="Neur_chan_lig-bd"/>
</dbReference>
<reference evidence="8" key="2">
    <citation type="journal article" date="2021" name="Genome Biol. Evol.">
        <title>Developing a high-quality reference genome for a parasitic bivalve with doubly uniparental inheritance (Bivalvia: Unionida).</title>
        <authorList>
            <person name="Smith C.H."/>
        </authorList>
    </citation>
    <scope>NUCLEOTIDE SEQUENCE</scope>
    <source>
        <strain evidence="8">CHS0354</strain>
        <tissue evidence="8">Mantle</tissue>
    </source>
</reference>
<feature type="transmembrane region" description="Helical" evidence="5">
    <location>
        <begin position="286"/>
        <end position="312"/>
    </location>
</feature>
<keyword evidence="5" id="KW-0813">Transport</keyword>
<reference evidence="8" key="3">
    <citation type="submission" date="2023-05" db="EMBL/GenBank/DDBJ databases">
        <authorList>
            <person name="Smith C.H."/>
        </authorList>
    </citation>
    <scope>NUCLEOTIDE SEQUENCE</scope>
    <source>
        <strain evidence="8">CHS0354</strain>
        <tissue evidence="8">Mantle</tissue>
    </source>
</reference>
<keyword evidence="2 5" id="KW-0812">Transmembrane</keyword>
<dbReference type="EMBL" id="JAEAOA010002158">
    <property type="protein sequence ID" value="KAK3583120.1"/>
    <property type="molecule type" value="Genomic_DNA"/>
</dbReference>
<dbReference type="PROSITE" id="PS00236">
    <property type="entry name" value="NEUROTR_ION_CHANNEL"/>
    <property type="match status" value="1"/>
</dbReference>
<evidence type="ECO:0000256" key="5">
    <source>
        <dbReference type="RuleBase" id="RU000687"/>
    </source>
</evidence>
<dbReference type="GO" id="GO:0004888">
    <property type="term" value="F:transmembrane signaling receptor activity"/>
    <property type="evidence" value="ECO:0007669"/>
    <property type="project" value="InterPro"/>
</dbReference>
<feature type="domain" description="Neurotransmitter-gated ion-channel transmembrane" evidence="7">
    <location>
        <begin position="232"/>
        <end position="345"/>
    </location>
</feature>
<feature type="transmembrane region" description="Helical" evidence="5">
    <location>
        <begin position="226"/>
        <end position="250"/>
    </location>
</feature>
<dbReference type="Gene3D" id="1.20.58.390">
    <property type="entry name" value="Neurotransmitter-gated ion-channel transmembrane domain"/>
    <property type="match status" value="1"/>
</dbReference>